<organism evidence="2 3">
    <name type="scientific">Streptomyces solicathayae</name>
    <dbReference type="NCBI Taxonomy" id="3081768"/>
    <lineage>
        <taxon>Bacteria</taxon>
        <taxon>Bacillati</taxon>
        <taxon>Actinomycetota</taxon>
        <taxon>Actinomycetes</taxon>
        <taxon>Kitasatosporales</taxon>
        <taxon>Streptomycetaceae</taxon>
        <taxon>Streptomyces</taxon>
    </lineage>
</organism>
<dbReference type="InterPro" id="IPR056726">
    <property type="entry name" value="DUF7824"/>
</dbReference>
<sequence>MITSRNPSKQLLKNVRAGRTADVPALLKVLDATERKALLIELKAVRAELRGGTRWDGAWRRVVQALRVAGVGCQTGAAAAATWLAARDMEDWGGESHAATVEVLADRAPAWLGNLAQRLADRRGFVEFEFGLVQELVLRSGGEVPATDAYVAGWTGSLDHANLAEQLRAHPHTRLLVRRLFELTETPGPLSRNTARWDVEPATHTSWLEALDLLTTEGVLDRRDLLEGCLARLVRGGRPHDLRFHLALLQRLAPTQEELQAHTADLLGMAADGPSTVAGYAQEALAVQVLAGELPDSLLAEMSGALLFRTEKKLVRAQLTLLGKVLKQRPTVAPELLPLVAEAFGHADSDVQLRALKLVGAHLNAVDEAVREGLAGSAELLSAVHRPSAVELFGTTLSAEPDLPYEEFLPPVPERRRLAPAADTLPELVEELVPLVTGRRQPAPEDFERALDGLVRYAAQDREALAEGVRGLVADSWWMNESIPRSTAYFQGSARGVEAVLAALFGKVTKELIDAGRARQHLHPDCTRHVLEAALEQRLWELADLIGTPALPFLVATPTWHTGAVDAAELVERLRRYRDAGLEPAPADFAQALLRVRRTGPEAAEAARAAADLGTAAGDRLVEWLADAAPLDPVMQIKPPVEKRANGYLYWSERIDLTGCARPGLRQDFPGAFRWLVQPFDGQPVSCRLWVHEREHLPLVLPVDREALATWLLPRLVAGVEWGERGATWWLPAFAEAEGELGAAGALALACGMASPHAADRLSAVDALLVLAARRDLDAAAVGTALAGLVQDGFAKPNRVADATRTAAATGAFATVWSVLAALLPALLEAERSVRGLGDLLAVAAECVEQCRAGGALAGLDRVAARGGSSQAVVQAKRLLIALAQGTDQTATQLAKNSQ</sequence>
<gene>
    <name evidence="2" type="ORF">R2D22_31585</name>
</gene>
<name>A0ABZ0M1T2_9ACTN</name>
<dbReference type="Proteomes" id="UP001301731">
    <property type="component" value="Chromosome"/>
</dbReference>
<proteinExistence type="predicted"/>
<keyword evidence="3" id="KW-1185">Reference proteome</keyword>
<dbReference type="EMBL" id="CP137573">
    <property type="protein sequence ID" value="WOX25677.1"/>
    <property type="molecule type" value="Genomic_DNA"/>
</dbReference>
<protein>
    <submittedName>
        <fullName evidence="2">DUF6493 family protein</fullName>
    </submittedName>
</protein>
<dbReference type="RefSeq" id="WP_318108370.1">
    <property type="nucleotide sequence ID" value="NZ_CP137573.1"/>
</dbReference>
<feature type="domain" description="DUF7824" evidence="1">
    <location>
        <begin position="488"/>
        <end position="624"/>
    </location>
</feature>
<accession>A0ABZ0M1T2</accession>
<dbReference type="Pfam" id="PF25148">
    <property type="entry name" value="DUF7824"/>
    <property type="match status" value="1"/>
</dbReference>
<evidence type="ECO:0000313" key="2">
    <source>
        <dbReference type="EMBL" id="WOX25677.1"/>
    </source>
</evidence>
<evidence type="ECO:0000259" key="1">
    <source>
        <dbReference type="Pfam" id="PF25148"/>
    </source>
</evidence>
<evidence type="ECO:0000313" key="3">
    <source>
        <dbReference type="Proteomes" id="UP001301731"/>
    </source>
</evidence>
<reference evidence="2 3" key="1">
    <citation type="submission" date="2023-10" db="EMBL/GenBank/DDBJ databases">
        <title>The genome sequence of Streptomyces sp. HUAS YS2.</title>
        <authorList>
            <person name="Mo P."/>
        </authorList>
    </citation>
    <scope>NUCLEOTIDE SEQUENCE [LARGE SCALE GENOMIC DNA]</scope>
    <source>
        <strain evidence="2 3">HUAS YS2</strain>
    </source>
</reference>